<accession>A0A9P7K9D5</accession>
<dbReference type="InterPro" id="IPR001104">
    <property type="entry name" value="3-oxo-5_a-steroid_4-DH_C"/>
</dbReference>
<sequence length="329" mass="36038">MDAATALGLYDGGRKYFTLMPFLIGPLLCIIDAPFGRFTPSTSLLLVDGIKSWIVMELVSPVSFLASFLSSPLSSMRNPSSPTQLLLAALYLIHYANRALISPLRTPSRSPSHISVPLAAVLFNTVNGSLMGTYLSSASHLQHAHWSPAFWAGVALWVAGFVGNVWHDEVLLDIRRKARAKADKSKDTDRAQGEHYAIPTGGLYAYVSYPNYLCEWAEWTGFALAASPFALGLGLSPKSILATLSLDSLITLLSPKSLLTLLSVSVSPIIRVVREPASAFAPGLTPPWIFLLSEVLLMLPRAIRGHQWYHQRFQGVYPPERRAVVPWVL</sequence>
<comment type="subcellular location">
    <subcellularLocation>
        <location evidence="1">Membrane</location>
        <topology evidence="1">Multi-pass membrane protein</topology>
    </subcellularLocation>
</comment>
<feature type="domain" description="3-oxo-5-alpha-steroid 4-dehydrogenase C-terminal" evidence="6">
    <location>
        <begin position="286"/>
        <end position="329"/>
    </location>
</feature>
<dbReference type="GO" id="GO:0016020">
    <property type="term" value="C:membrane"/>
    <property type="evidence" value="ECO:0007669"/>
    <property type="project" value="UniProtKB-SubCell"/>
</dbReference>
<evidence type="ECO:0000313" key="7">
    <source>
        <dbReference type="EMBL" id="KAG5641024.1"/>
    </source>
</evidence>
<keyword evidence="3" id="KW-0812">Transmembrane</keyword>
<keyword evidence="5" id="KW-0472">Membrane</keyword>
<reference evidence="7" key="1">
    <citation type="submission" date="2020-07" db="EMBL/GenBank/DDBJ databases">
        <authorList>
            <person name="Nieuwenhuis M."/>
            <person name="Van De Peppel L.J.J."/>
        </authorList>
    </citation>
    <scope>NUCLEOTIDE SEQUENCE</scope>
    <source>
        <strain evidence="7">AP01</strain>
        <tissue evidence="7">Mycelium</tissue>
    </source>
</reference>
<evidence type="ECO:0000256" key="4">
    <source>
        <dbReference type="ARBA" id="ARBA00022989"/>
    </source>
</evidence>
<reference evidence="7" key="2">
    <citation type="submission" date="2021-10" db="EMBL/GenBank/DDBJ databases">
        <title>Phylogenomics reveals ancestral predisposition of the termite-cultivated fungus Termitomyces towards a domesticated lifestyle.</title>
        <authorList>
            <person name="Auxier B."/>
            <person name="Grum-Grzhimaylo A."/>
            <person name="Cardenas M.E."/>
            <person name="Lodge J.D."/>
            <person name="Laessoe T."/>
            <person name="Pedersen O."/>
            <person name="Smith M.E."/>
            <person name="Kuyper T.W."/>
            <person name="Franco-Molano E.A."/>
            <person name="Baroni T.J."/>
            <person name="Aanen D.K."/>
        </authorList>
    </citation>
    <scope>NUCLEOTIDE SEQUENCE</scope>
    <source>
        <strain evidence="7">AP01</strain>
        <tissue evidence="7">Mycelium</tissue>
    </source>
</reference>
<gene>
    <name evidence="7" type="ORF">DXG03_006365</name>
</gene>
<dbReference type="Gene3D" id="1.20.120.1630">
    <property type="match status" value="1"/>
</dbReference>
<dbReference type="PANTHER" id="PTHR10556">
    <property type="entry name" value="3-OXO-5-ALPHA-STEROID 4-DEHYDROGENASE"/>
    <property type="match status" value="1"/>
</dbReference>
<name>A0A9P7K9D5_9AGAR</name>
<evidence type="ECO:0000256" key="3">
    <source>
        <dbReference type="ARBA" id="ARBA00022692"/>
    </source>
</evidence>
<keyword evidence="4" id="KW-1133">Transmembrane helix</keyword>
<dbReference type="EMBL" id="JABCKV010000412">
    <property type="protein sequence ID" value="KAG5641024.1"/>
    <property type="molecule type" value="Genomic_DNA"/>
</dbReference>
<dbReference type="AlphaFoldDB" id="A0A9P7K9D5"/>
<evidence type="ECO:0000256" key="1">
    <source>
        <dbReference type="ARBA" id="ARBA00004141"/>
    </source>
</evidence>
<evidence type="ECO:0000313" key="8">
    <source>
        <dbReference type="Proteomes" id="UP000775547"/>
    </source>
</evidence>
<dbReference type="PROSITE" id="PS50244">
    <property type="entry name" value="S5A_REDUCTASE"/>
    <property type="match status" value="1"/>
</dbReference>
<comment type="similarity">
    <text evidence="2">Belongs to the steroid 5-alpha reductase family.</text>
</comment>
<keyword evidence="8" id="KW-1185">Reference proteome</keyword>
<proteinExistence type="inferred from homology"/>
<evidence type="ECO:0000256" key="5">
    <source>
        <dbReference type="ARBA" id="ARBA00023136"/>
    </source>
</evidence>
<organism evidence="7 8">
    <name type="scientific">Asterophora parasitica</name>
    <dbReference type="NCBI Taxonomy" id="117018"/>
    <lineage>
        <taxon>Eukaryota</taxon>
        <taxon>Fungi</taxon>
        <taxon>Dikarya</taxon>
        <taxon>Basidiomycota</taxon>
        <taxon>Agaricomycotina</taxon>
        <taxon>Agaricomycetes</taxon>
        <taxon>Agaricomycetidae</taxon>
        <taxon>Agaricales</taxon>
        <taxon>Tricholomatineae</taxon>
        <taxon>Lyophyllaceae</taxon>
        <taxon>Asterophora</taxon>
    </lineage>
</organism>
<protein>
    <recommendedName>
        <fullName evidence="6">3-oxo-5-alpha-steroid 4-dehydrogenase C-terminal domain-containing protein</fullName>
    </recommendedName>
</protein>
<dbReference type="InterPro" id="IPR039357">
    <property type="entry name" value="SRD5A/TECR"/>
</dbReference>
<dbReference type="Pfam" id="PF02544">
    <property type="entry name" value="Steroid_dh"/>
    <property type="match status" value="2"/>
</dbReference>
<evidence type="ECO:0000256" key="2">
    <source>
        <dbReference type="ARBA" id="ARBA00007742"/>
    </source>
</evidence>
<dbReference type="Proteomes" id="UP000775547">
    <property type="component" value="Unassembled WGS sequence"/>
</dbReference>
<evidence type="ECO:0000259" key="6">
    <source>
        <dbReference type="Pfam" id="PF02544"/>
    </source>
</evidence>
<dbReference type="GO" id="GO:0016627">
    <property type="term" value="F:oxidoreductase activity, acting on the CH-CH group of donors"/>
    <property type="evidence" value="ECO:0007669"/>
    <property type="project" value="InterPro"/>
</dbReference>
<dbReference type="OrthoDB" id="5788137at2759"/>
<dbReference type="GO" id="GO:0006629">
    <property type="term" value="P:lipid metabolic process"/>
    <property type="evidence" value="ECO:0007669"/>
    <property type="project" value="InterPro"/>
</dbReference>
<comment type="caution">
    <text evidence="7">The sequence shown here is derived from an EMBL/GenBank/DDBJ whole genome shotgun (WGS) entry which is preliminary data.</text>
</comment>
<feature type="domain" description="3-oxo-5-alpha-steroid 4-dehydrogenase C-terminal" evidence="6">
    <location>
        <begin position="114"/>
        <end position="227"/>
    </location>
</feature>
<dbReference type="PANTHER" id="PTHR10556:SF43">
    <property type="entry name" value="STEROID 5-ALPHA-REDUCTASE DET2"/>
    <property type="match status" value="1"/>
</dbReference>